<dbReference type="Proteomes" id="UP000280834">
    <property type="component" value="Unassembled WGS sequence"/>
</dbReference>
<sequence length="64" mass="7685">MQIRRNTAYKGCNSFKHQMVHLVPTTMFRLAEVYTTTELLLHYDRSLFLHCSVTVCDHERWELI</sequence>
<evidence type="ECO:0000313" key="2">
    <source>
        <dbReference type="Proteomes" id="UP000280834"/>
    </source>
</evidence>
<dbReference type="AlphaFoldDB" id="A0A0R3QJG3"/>
<proteinExistence type="predicted"/>
<name>A0A0R3QJG3_9BILA</name>
<evidence type="ECO:0000313" key="1">
    <source>
        <dbReference type="EMBL" id="VDO20112.1"/>
    </source>
</evidence>
<gene>
    <name evidence="1" type="ORF">BTMF_LOCUS5798</name>
</gene>
<evidence type="ECO:0000313" key="3">
    <source>
        <dbReference type="WBParaSite" id="BTMF_0000760801-mRNA-1"/>
    </source>
</evidence>
<protein>
    <submittedName>
        <fullName evidence="3">ZP domain-containing protein</fullName>
    </submittedName>
</protein>
<reference evidence="3" key="1">
    <citation type="submission" date="2017-02" db="UniProtKB">
        <authorList>
            <consortium name="WormBaseParasite"/>
        </authorList>
    </citation>
    <scope>IDENTIFICATION</scope>
</reference>
<keyword evidence="2" id="KW-1185">Reference proteome</keyword>
<organism evidence="3">
    <name type="scientific">Brugia timori</name>
    <dbReference type="NCBI Taxonomy" id="42155"/>
    <lineage>
        <taxon>Eukaryota</taxon>
        <taxon>Metazoa</taxon>
        <taxon>Ecdysozoa</taxon>
        <taxon>Nematoda</taxon>
        <taxon>Chromadorea</taxon>
        <taxon>Rhabditida</taxon>
        <taxon>Spirurina</taxon>
        <taxon>Spiruromorpha</taxon>
        <taxon>Filarioidea</taxon>
        <taxon>Onchocercidae</taxon>
        <taxon>Brugia</taxon>
    </lineage>
</organism>
<accession>A0A0R3QJG3</accession>
<dbReference type="EMBL" id="UZAG01015426">
    <property type="protein sequence ID" value="VDO20112.1"/>
    <property type="molecule type" value="Genomic_DNA"/>
</dbReference>
<dbReference type="WBParaSite" id="BTMF_0000760801-mRNA-1">
    <property type="protein sequence ID" value="BTMF_0000760801-mRNA-1"/>
    <property type="gene ID" value="BTMF_0000760801"/>
</dbReference>
<reference evidence="1 2" key="2">
    <citation type="submission" date="2018-11" db="EMBL/GenBank/DDBJ databases">
        <authorList>
            <consortium name="Pathogen Informatics"/>
        </authorList>
    </citation>
    <scope>NUCLEOTIDE SEQUENCE [LARGE SCALE GENOMIC DNA]</scope>
</reference>